<feature type="region of interest" description="Disordered" evidence="1">
    <location>
        <begin position="29"/>
        <end position="97"/>
    </location>
</feature>
<evidence type="ECO:0000256" key="1">
    <source>
        <dbReference type="SAM" id="MobiDB-lite"/>
    </source>
</evidence>
<dbReference type="Proteomes" id="UP000184291">
    <property type="component" value="Unassembled WGS sequence"/>
</dbReference>
<organism evidence="3 4">
    <name type="scientific">Actinomyces glycerinitolerans</name>
    <dbReference type="NCBI Taxonomy" id="1892869"/>
    <lineage>
        <taxon>Bacteria</taxon>
        <taxon>Bacillati</taxon>
        <taxon>Actinomycetota</taxon>
        <taxon>Actinomycetes</taxon>
        <taxon>Actinomycetales</taxon>
        <taxon>Actinomycetaceae</taxon>
        <taxon>Actinomyces</taxon>
    </lineage>
</organism>
<sequence length="766" mass="77828">MDSQERARFHEVIARLDALEREVGRLEGQVARLSSGPATTLPSGPATRQPARDMPTTAYAPDPYAPPQQQPPQPLWAPQPTPPRSPDAGAPPATQLPPAREGNLGAYLLSGAAALLVLLAAVSLIALVWEQIPDGWKVGGLGLLSLAMVSAGTTLAENRPRLRVAAATVTGTGGALGFVTIIGAVLLVHLQTPVAMALMAAWGFVLLLVSWTAGQFFTAVISALGALVAVDFAWVQANAHPGRAALVWMLVNGYLIALAAVSALLAHFARRMRHAVWLPTTSMVVTATALVIGPTVLLRGGSPTGVALLCLPAVVLLVQAHHSGRLLSRTVGRAAAAWEWGAVGVAMVLAVLHLGLDPAAPPAARALTGVVLLVAAVASTAALLPDGGTAAWPRNVAGVNLGVMVGIGAAVFAVEPRLLLPAVLAVGLAGAPVVRVGQAAPIPILPLAGLPAFALATRAHSDRDAVGLALVAVATAAGLSLLLESRLTPARSPGRAQQARVDLLTAAVWLIGADLVVVLPALVARLVPGGSAAPLVGGVCALALTGLGLFTRGCTPLALASGTHAGAIEGANGPRTPRIPATPVIGWVGFALLCLQALVILARADSAGDRLVAAPLVVLGLVLAVAAARLLLPWLRRAGAGTATAISLSVALWWSVMVLTGASATSLLVTGVVLATGAVGIVLGFRARAVALRHYGLTLVMLVVVKLAVLDLADGNSLTQILALLVAGLACFCLSLAYNRFAREQARYAAGTGPAPADDHRVPPYA</sequence>
<feature type="transmembrane region" description="Helical" evidence="2">
    <location>
        <begin position="362"/>
        <end position="384"/>
    </location>
</feature>
<gene>
    <name evidence="3" type="ORF">ACGLYG10_2466</name>
</gene>
<feature type="transmembrane region" description="Helical" evidence="2">
    <location>
        <begin position="164"/>
        <end position="188"/>
    </location>
</feature>
<protein>
    <recommendedName>
        <fullName evidence="5">DUF2339 domain-containing protein</fullName>
    </recommendedName>
</protein>
<proteinExistence type="predicted"/>
<dbReference type="EMBL" id="FQTT01000013">
    <property type="protein sequence ID" value="SHE26218.1"/>
    <property type="molecule type" value="Genomic_DNA"/>
</dbReference>
<feature type="transmembrane region" description="Helical" evidence="2">
    <location>
        <begin position="503"/>
        <end position="526"/>
    </location>
</feature>
<keyword evidence="2" id="KW-1133">Transmembrane helix</keyword>
<feature type="transmembrane region" description="Helical" evidence="2">
    <location>
        <begin position="662"/>
        <end position="683"/>
    </location>
</feature>
<dbReference type="AlphaFoldDB" id="A0A1M4S205"/>
<feature type="compositionally biased region" description="Pro residues" evidence="1">
    <location>
        <begin position="63"/>
        <end position="85"/>
    </location>
</feature>
<dbReference type="RefSeq" id="WP_139240977.1">
    <property type="nucleotide sequence ID" value="NZ_FQTT01000013.1"/>
</dbReference>
<evidence type="ECO:0000313" key="4">
    <source>
        <dbReference type="Proteomes" id="UP000184291"/>
    </source>
</evidence>
<feature type="transmembrane region" description="Helical" evidence="2">
    <location>
        <begin position="334"/>
        <end position="356"/>
    </location>
</feature>
<feature type="transmembrane region" description="Helical" evidence="2">
    <location>
        <begin position="276"/>
        <end position="298"/>
    </location>
</feature>
<reference evidence="4" key="1">
    <citation type="submission" date="2016-09" db="EMBL/GenBank/DDBJ databases">
        <authorList>
            <person name="Strepis N."/>
        </authorList>
    </citation>
    <scope>NUCLEOTIDE SEQUENCE [LARGE SCALE GENOMIC DNA]</scope>
</reference>
<keyword evidence="2" id="KW-0472">Membrane</keyword>
<feature type="transmembrane region" description="Helical" evidence="2">
    <location>
        <begin position="719"/>
        <end position="738"/>
    </location>
</feature>
<keyword evidence="4" id="KW-1185">Reference proteome</keyword>
<feature type="transmembrane region" description="Helical" evidence="2">
    <location>
        <begin position="610"/>
        <end position="631"/>
    </location>
</feature>
<feature type="transmembrane region" description="Helical" evidence="2">
    <location>
        <begin position="584"/>
        <end position="604"/>
    </location>
</feature>
<evidence type="ECO:0008006" key="5">
    <source>
        <dbReference type="Google" id="ProtNLM"/>
    </source>
</evidence>
<evidence type="ECO:0000313" key="3">
    <source>
        <dbReference type="EMBL" id="SHE26218.1"/>
    </source>
</evidence>
<feature type="transmembrane region" description="Helical" evidence="2">
    <location>
        <begin position="135"/>
        <end position="152"/>
    </location>
</feature>
<dbReference type="STRING" id="1892869.ACGLYG10_2466"/>
<feature type="transmembrane region" description="Helical" evidence="2">
    <location>
        <begin position="304"/>
        <end position="322"/>
    </location>
</feature>
<feature type="transmembrane region" description="Helical" evidence="2">
    <location>
        <begin position="638"/>
        <end position="656"/>
    </location>
</feature>
<feature type="transmembrane region" description="Helical" evidence="2">
    <location>
        <begin position="216"/>
        <end position="235"/>
    </location>
</feature>
<feature type="transmembrane region" description="Helical" evidence="2">
    <location>
        <begin position="695"/>
        <end position="713"/>
    </location>
</feature>
<name>A0A1M4S205_9ACTO</name>
<feature type="transmembrane region" description="Helical" evidence="2">
    <location>
        <begin position="247"/>
        <end position="269"/>
    </location>
</feature>
<accession>A0A1M4S205</accession>
<feature type="transmembrane region" description="Helical" evidence="2">
    <location>
        <begin position="532"/>
        <end position="550"/>
    </location>
</feature>
<feature type="transmembrane region" description="Helical" evidence="2">
    <location>
        <begin position="106"/>
        <end position="129"/>
    </location>
</feature>
<evidence type="ECO:0000256" key="2">
    <source>
        <dbReference type="SAM" id="Phobius"/>
    </source>
</evidence>
<feature type="transmembrane region" description="Helical" evidence="2">
    <location>
        <begin position="194"/>
        <end position="211"/>
    </location>
</feature>
<feature type="transmembrane region" description="Helical" evidence="2">
    <location>
        <begin position="396"/>
        <end position="414"/>
    </location>
</feature>
<keyword evidence="2" id="KW-0812">Transmembrane</keyword>
<dbReference type="OrthoDB" id="3261236at2"/>
<feature type="transmembrane region" description="Helical" evidence="2">
    <location>
        <begin position="465"/>
        <end position="483"/>
    </location>
</feature>